<proteinExistence type="predicted"/>
<sequence length="196" mass="22250">MAQFKEHLRYARDFGCSIVGTETGNIHAEIAYTDENFSEAPFLDMLESVRELVAEAEKCGVIVGIEPGVNHPLHTPKKVTRMLEMVNSNNLQIIFDPVNFLTSDNYLQQQSILQEAISSWGDRVAVVHAKDFRVEDGNLMFVPLGKGWLNYELVFEQLISRKPHINIIMDEINKDDIEDSIQYLTGIKNNTNAPQQ</sequence>
<evidence type="ECO:0000313" key="3">
    <source>
        <dbReference type="Proteomes" id="UP000196331"/>
    </source>
</evidence>
<protein>
    <recommendedName>
        <fullName evidence="1">Xylose isomerase-like TIM barrel domain-containing protein</fullName>
    </recommendedName>
</protein>
<comment type="caution">
    <text evidence="2">The sequence shown here is derived from an EMBL/GenBank/DDBJ whole genome shotgun (WGS) entry which is preliminary data.</text>
</comment>
<feature type="domain" description="Xylose isomerase-like TIM barrel" evidence="1">
    <location>
        <begin position="2"/>
        <end position="184"/>
    </location>
</feature>
<reference evidence="2 3" key="1">
    <citation type="submission" date="2017-02" db="EMBL/GenBank/DDBJ databases">
        <authorList>
            <person name="Dridi B."/>
        </authorList>
    </citation>
    <scope>NUCLEOTIDE SEQUENCE [LARGE SCALE GENOMIC DNA]</scope>
    <source>
        <strain evidence="2 3">JB380</strain>
    </source>
</reference>
<dbReference type="SUPFAM" id="SSF51658">
    <property type="entry name" value="Xylose isomerase-like"/>
    <property type="match status" value="1"/>
</dbReference>
<dbReference type="InterPro" id="IPR036237">
    <property type="entry name" value="Xyl_isomerase-like_sf"/>
</dbReference>
<dbReference type="EMBL" id="FUKM01000033">
    <property type="protein sequence ID" value="SJN12876.1"/>
    <property type="molecule type" value="Genomic_DNA"/>
</dbReference>
<accession>A0A1R4HZH1</accession>
<dbReference type="PANTHER" id="PTHR12110:SF21">
    <property type="entry name" value="XYLOSE ISOMERASE-LIKE TIM BARREL DOMAIN-CONTAINING PROTEIN"/>
    <property type="match status" value="1"/>
</dbReference>
<dbReference type="Proteomes" id="UP000196331">
    <property type="component" value="Unassembled WGS sequence"/>
</dbReference>
<dbReference type="Gene3D" id="3.20.20.150">
    <property type="entry name" value="Divalent-metal-dependent TIM barrel enzymes"/>
    <property type="match status" value="1"/>
</dbReference>
<name>A0A1R4HZH1_9GAMM</name>
<evidence type="ECO:0000313" key="2">
    <source>
        <dbReference type="EMBL" id="SJN12876.1"/>
    </source>
</evidence>
<dbReference type="InterPro" id="IPR013022">
    <property type="entry name" value="Xyl_isomerase-like_TIM-brl"/>
</dbReference>
<dbReference type="PANTHER" id="PTHR12110">
    <property type="entry name" value="HYDROXYPYRUVATE ISOMERASE"/>
    <property type="match status" value="1"/>
</dbReference>
<organism evidence="2 3">
    <name type="scientific">Halomonas citrativorans</name>
    <dbReference type="NCBI Taxonomy" id="2742612"/>
    <lineage>
        <taxon>Bacteria</taxon>
        <taxon>Pseudomonadati</taxon>
        <taxon>Pseudomonadota</taxon>
        <taxon>Gammaproteobacteria</taxon>
        <taxon>Oceanospirillales</taxon>
        <taxon>Halomonadaceae</taxon>
        <taxon>Halomonas</taxon>
    </lineage>
</organism>
<dbReference type="InterPro" id="IPR050312">
    <property type="entry name" value="IolE/XylAMocC-like"/>
</dbReference>
<dbReference type="AlphaFoldDB" id="A0A1R4HZH1"/>
<dbReference type="Pfam" id="PF01261">
    <property type="entry name" value="AP_endonuc_2"/>
    <property type="match status" value="1"/>
</dbReference>
<evidence type="ECO:0000259" key="1">
    <source>
        <dbReference type="Pfam" id="PF01261"/>
    </source>
</evidence>
<gene>
    <name evidence="2" type="ORF">CZ787_09095</name>
</gene>